<dbReference type="GO" id="GO:0022625">
    <property type="term" value="C:cytosolic large ribosomal subunit"/>
    <property type="evidence" value="ECO:0007669"/>
    <property type="project" value="TreeGrafter"/>
</dbReference>
<evidence type="ECO:0000256" key="1">
    <source>
        <dbReference type="ARBA" id="ARBA00006815"/>
    </source>
</evidence>
<gene>
    <name evidence="5" type="ORF">DILT_LOCUS19077</name>
</gene>
<dbReference type="PANTHER" id="PTHR10934">
    <property type="entry name" value="60S RIBOSOMAL PROTEIN L18"/>
    <property type="match status" value="1"/>
</dbReference>
<dbReference type="InterPro" id="IPR036227">
    <property type="entry name" value="Ribosomal_uL15/eL18_sf"/>
</dbReference>
<protein>
    <recommendedName>
        <fullName evidence="4">Large ribosomal subunit protein uL15/eL18 domain-containing protein</fullName>
    </recommendedName>
</protein>
<dbReference type="InterPro" id="IPR000039">
    <property type="entry name" value="Ribosomal_eL18"/>
</dbReference>
<organism evidence="5 6">
    <name type="scientific">Dibothriocephalus latus</name>
    <name type="common">Fish tapeworm</name>
    <name type="synonym">Diphyllobothrium latum</name>
    <dbReference type="NCBI Taxonomy" id="60516"/>
    <lineage>
        <taxon>Eukaryota</taxon>
        <taxon>Metazoa</taxon>
        <taxon>Spiralia</taxon>
        <taxon>Lophotrochozoa</taxon>
        <taxon>Platyhelminthes</taxon>
        <taxon>Cestoda</taxon>
        <taxon>Eucestoda</taxon>
        <taxon>Diphyllobothriidea</taxon>
        <taxon>Diphyllobothriidae</taxon>
        <taxon>Dibothriocephalus</taxon>
    </lineage>
</organism>
<comment type="similarity">
    <text evidence="1">Belongs to the eukaryotic ribosomal protein eL18 family.</text>
</comment>
<reference evidence="5 6" key="1">
    <citation type="submission" date="2018-11" db="EMBL/GenBank/DDBJ databases">
        <authorList>
            <consortium name="Pathogen Informatics"/>
        </authorList>
    </citation>
    <scope>NUCLEOTIDE SEQUENCE [LARGE SCALE GENOMIC DNA]</scope>
</reference>
<dbReference type="PANTHER" id="PTHR10934:SF2">
    <property type="entry name" value="LARGE RIBOSOMAL SUBUNIT PROTEIN EL18"/>
    <property type="match status" value="1"/>
</dbReference>
<dbReference type="PROSITE" id="PS01106">
    <property type="entry name" value="RIBOSOMAL_L18E"/>
    <property type="match status" value="1"/>
</dbReference>
<dbReference type="InterPro" id="IPR021132">
    <property type="entry name" value="Ribosomal_eL18/eL18-A/B/_CS"/>
</dbReference>
<proteinExistence type="inferred from homology"/>
<dbReference type="GO" id="GO:0003735">
    <property type="term" value="F:structural constituent of ribosome"/>
    <property type="evidence" value="ECO:0007669"/>
    <property type="project" value="InterPro"/>
</dbReference>
<sequence>MYKFLGRRTHAKFNNIIKRRLMMSRTNRAPMSLARLARQMKKAGRQDKIAVCLGTVTNDLRMMEIPKMRVSRLVSTHLNNVHFRF</sequence>
<evidence type="ECO:0000313" key="5">
    <source>
        <dbReference type="EMBL" id="VDN43388.1"/>
    </source>
</evidence>
<dbReference type="Pfam" id="PF17135">
    <property type="entry name" value="Ribosomal_L18"/>
    <property type="match status" value="1"/>
</dbReference>
<evidence type="ECO:0000256" key="2">
    <source>
        <dbReference type="ARBA" id="ARBA00022980"/>
    </source>
</evidence>
<dbReference type="InterPro" id="IPR021131">
    <property type="entry name" value="Ribosomal_uL15/eL18"/>
</dbReference>
<dbReference type="GO" id="GO:0006412">
    <property type="term" value="P:translation"/>
    <property type="evidence" value="ECO:0007669"/>
    <property type="project" value="InterPro"/>
</dbReference>
<evidence type="ECO:0000259" key="4">
    <source>
        <dbReference type="Pfam" id="PF17135"/>
    </source>
</evidence>
<name>A0A3P7P3H1_DIBLA</name>
<evidence type="ECO:0000313" key="6">
    <source>
        <dbReference type="Proteomes" id="UP000281553"/>
    </source>
</evidence>
<dbReference type="Proteomes" id="UP000281553">
    <property type="component" value="Unassembled WGS sequence"/>
</dbReference>
<dbReference type="OrthoDB" id="6353017at2759"/>
<dbReference type="Gene3D" id="3.100.10.10">
    <property type="match status" value="1"/>
</dbReference>
<dbReference type="SUPFAM" id="SSF52080">
    <property type="entry name" value="Ribosomal proteins L15p and L18e"/>
    <property type="match status" value="1"/>
</dbReference>
<dbReference type="AlphaFoldDB" id="A0A3P7P3H1"/>
<accession>A0A3P7P3H1</accession>
<dbReference type="EMBL" id="UYRU01107688">
    <property type="protein sequence ID" value="VDN43388.1"/>
    <property type="molecule type" value="Genomic_DNA"/>
</dbReference>
<keyword evidence="3" id="KW-0687">Ribonucleoprotein</keyword>
<feature type="domain" description="Large ribosomal subunit protein uL15/eL18" evidence="4">
    <location>
        <begin position="1"/>
        <end position="76"/>
    </location>
</feature>
<keyword evidence="2" id="KW-0689">Ribosomal protein</keyword>
<evidence type="ECO:0000256" key="3">
    <source>
        <dbReference type="ARBA" id="ARBA00023274"/>
    </source>
</evidence>
<keyword evidence="6" id="KW-1185">Reference proteome</keyword>
<dbReference type="GO" id="GO:0003723">
    <property type="term" value="F:RNA binding"/>
    <property type="evidence" value="ECO:0007669"/>
    <property type="project" value="TreeGrafter"/>
</dbReference>